<protein>
    <recommendedName>
        <fullName evidence="5">NAC domain-containing protein</fullName>
    </recommendedName>
</protein>
<feature type="domain" description="NAC" evidence="5">
    <location>
        <begin position="10"/>
        <end position="229"/>
    </location>
</feature>
<keyword evidence="4" id="KW-0539">Nucleus</keyword>
<reference evidence="6 7" key="1">
    <citation type="submission" date="2020-04" db="EMBL/GenBank/DDBJ databases">
        <title>Plant Genome Project.</title>
        <authorList>
            <person name="Zhang R.-G."/>
        </authorList>
    </citation>
    <scope>NUCLEOTIDE SEQUENCE [LARGE SCALE GENOMIC DNA]</scope>
    <source>
        <strain evidence="6">YNK0</strain>
        <tissue evidence="6">Leaf</tissue>
    </source>
</reference>
<dbReference type="PANTHER" id="PTHR31719">
    <property type="entry name" value="NAC TRANSCRIPTION FACTOR 56"/>
    <property type="match status" value="1"/>
</dbReference>
<dbReference type="InterPro" id="IPR036093">
    <property type="entry name" value="NAC_dom_sf"/>
</dbReference>
<evidence type="ECO:0000256" key="3">
    <source>
        <dbReference type="ARBA" id="ARBA00023163"/>
    </source>
</evidence>
<proteinExistence type="predicted"/>
<evidence type="ECO:0000313" key="7">
    <source>
        <dbReference type="Proteomes" id="UP000655225"/>
    </source>
</evidence>
<dbReference type="GO" id="GO:0006355">
    <property type="term" value="P:regulation of DNA-templated transcription"/>
    <property type="evidence" value="ECO:0007669"/>
    <property type="project" value="InterPro"/>
</dbReference>
<dbReference type="OrthoDB" id="1848022at2759"/>
<evidence type="ECO:0000256" key="2">
    <source>
        <dbReference type="ARBA" id="ARBA00023125"/>
    </source>
</evidence>
<dbReference type="PROSITE" id="PS51005">
    <property type="entry name" value="NAC"/>
    <property type="match status" value="1"/>
</dbReference>
<sequence length="245" mass="28847">MKAEEIFPEIPIGYKFIPTDQELVWFYLINKIFCRRLPAPVIKDINATEFYSKPPHMLGTYILPRANQGGALGGYATIFHYIWSHPSVTNGGKWTAIPCFAMADEVKGHQSPPHFLDHVDHNRCGVALKIEKNDRKEWFFFIHQSENYHDGWKSIRMVGNEKGFWKYTGEEELIDCNGHIFAFKICLRYYYGMPPKEKRSHWIMKEYRLSKELIIKMNCSKVSTRLIYVPFYTVMIIEFNYINIS</sequence>
<dbReference type="EMBL" id="JABCRI010000010">
    <property type="protein sequence ID" value="KAF8399578.1"/>
    <property type="molecule type" value="Genomic_DNA"/>
</dbReference>
<dbReference type="GO" id="GO:0003677">
    <property type="term" value="F:DNA binding"/>
    <property type="evidence" value="ECO:0007669"/>
    <property type="project" value="UniProtKB-KW"/>
</dbReference>
<dbReference type="AlphaFoldDB" id="A0A834Z775"/>
<name>A0A834Z775_TETSI</name>
<evidence type="ECO:0000256" key="4">
    <source>
        <dbReference type="ARBA" id="ARBA00023242"/>
    </source>
</evidence>
<keyword evidence="1" id="KW-0805">Transcription regulation</keyword>
<dbReference type="Proteomes" id="UP000655225">
    <property type="component" value="Unassembled WGS sequence"/>
</dbReference>
<organism evidence="6 7">
    <name type="scientific">Tetracentron sinense</name>
    <name type="common">Spur-leaf</name>
    <dbReference type="NCBI Taxonomy" id="13715"/>
    <lineage>
        <taxon>Eukaryota</taxon>
        <taxon>Viridiplantae</taxon>
        <taxon>Streptophyta</taxon>
        <taxon>Embryophyta</taxon>
        <taxon>Tracheophyta</taxon>
        <taxon>Spermatophyta</taxon>
        <taxon>Magnoliopsida</taxon>
        <taxon>Trochodendrales</taxon>
        <taxon>Trochodendraceae</taxon>
        <taxon>Tetracentron</taxon>
    </lineage>
</organism>
<keyword evidence="7" id="KW-1185">Reference proteome</keyword>
<dbReference type="PANTHER" id="PTHR31719:SF123">
    <property type="entry name" value="NAC DOMAIN-CONTAINING PROTEIN"/>
    <property type="match status" value="1"/>
</dbReference>
<evidence type="ECO:0000259" key="5">
    <source>
        <dbReference type="PROSITE" id="PS51005"/>
    </source>
</evidence>
<dbReference type="GO" id="GO:0048731">
    <property type="term" value="P:system development"/>
    <property type="evidence" value="ECO:0007669"/>
    <property type="project" value="TreeGrafter"/>
</dbReference>
<dbReference type="InterPro" id="IPR003441">
    <property type="entry name" value="NAC-dom"/>
</dbReference>
<evidence type="ECO:0000256" key="1">
    <source>
        <dbReference type="ARBA" id="ARBA00023015"/>
    </source>
</evidence>
<dbReference type="Gene3D" id="2.170.150.80">
    <property type="entry name" value="NAC domain"/>
    <property type="match status" value="1"/>
</dbReference>
<accession>A0A834Z775</accession>
<dbReference type="Pfam" id="PF02365">
    <property type="entry name" value="NAM"/>
    <property type="match status" value="2"/>
</dbReference>
<evidence type="ECO:0000313" key="6">
    <source>
        <dbReference type="EMBL" id="KAF8399578.1"/>
    </source>
</evidence>
<gene>
    <name evidence="6" type="ORF">HHK36_015445</name>
</gene>
<keyword evidence="2" id="KW-0238">DNA-binding</keyword>
<comment type="caution">
    <text evidence="6">The sequence shown here is derived from an EMBL/GenBank/DDBJ whole genome shotgun (WGS) entry which is preliminary data.</text>
</comment>
<dbReference type="SUPFAM" id="SSF101941">
    <property type="entry name" value="NAC domain"/>
    <property type="match status" value="2"/>
</dbReference>
<keyword evidence="3" id="KW-0804">Transcription</keyword>